<dbReference type="CDD" id="cd07136">
    <property type="entry name" value="ALDH_YwdH-P39616"/>
    <property type="match status" value="1"/>
</dbReference>
<protein>
    <recommendedName>
        <fullName evidence="4">Aldehyde dehydrogenase</fullName>
    </recommendedName>
</protein>
<dbReference type="PIRSF" id="PIRSF036492">
    <property type="entry name" value="ALDH"/>
    <property type="match status" value="1"/>
</dbReference>
<dbReference type="SUPFAM" id="SSF53720">
    <property type="entry name" value="ALDH-like"/>
    <property type="match status" value="1"/>
</dbReference>
<gene>
    <name evidence="9" type="primary">aldA2</name>
    <name evidence="9" type="ORF">HMPREF9372_0822</name>
</gene>
<keyword evidence="3" id="KW-0520">NAD</keyword>
<feature type="domain" description="Aldehyde dehydrogenase" evidence="8">
    <location>
        <begin position="38"/>
        <end position="445"/>
    </location>
</feature>
<dbReference type="Pfam" id="PF00171">
    <property type="entry name" value="Aldedh"/>
    <property type="match status" value="1"/>
</dbReference>
<name>F9DPU2_9BACL</name>
<dbReference type="GO" id="GO:0005737">
    <property type="term" value="C:cytoplasm"/>
    <property type="evidence" value="ECO:0007669"/>
    <property type="project" value="TreeGrafter"/>
</dbReference>
<dbReference type="InterPro" id="IPR029510">
    <property type="entry name" value="Ald_DH_CS_GLU"/>
</dbReference>
<dbReference type="InterPro" id="IPR016161">
    <property type="entry name" value="Ald_DH/histidinol_DH"/>
</dbReference>
<evidence type="ECO:0000259" key="8">
    <source>
        <dbReference type="Pfam" id="PF00171"/>
    </source>
</evidence>
<dbReference type="HOGENOM" id="CLU_005391_3_1_9"/>
<evidence type="ECO:0000256" key="1">
    <source>
        <dbReference type="ARBA" id="ARBA00009986"/>
    </source>
</evidence>
<comment type="similarity">
    <text evidence="1 4 7">Belongs to the aldehyde dehydrogenase family.</text>
</comment>
<dbReference type="PANTHER" id="PTHR43570:SF16">
    <property type="entry name" value="ALDEHYDE DEHYDROGENASE TYPE III, ISOFORM Q"/>
    <property type="match status" value="1"/>
</dbReference>
<sequence length="474" mass="53010">MEGGRKKRSVSVVNFSGNELEIIMSKQKTYYVSGVTRSISFRKMMLEKLYDAIQHYEKEIIEALRKDLRKHPFESYVTEIGFVLSSITHTMDHLEEWITPEKVKTPIHLQPASSFIVKEPYGSVLVIGPFNYPFQLLLDPLVGSIAAGNCTVIKPSEDTPHTADVMKRMITGIFTPEYVSILQGGKEETQLLLHAPFDYVFFTGSAAVGKIVMKACAERLTPFTLELGGKSPVVVDQTADLKKAAEKIVWGKFLNNGQTCVAPDYVVAHISIYDQLLDELKRAIKKFYGKNVQKSPDYGRIINERHFQRLANILEHDQTYIVEGGELDQDDLFIEPTILALGNWNGASMQEEIFGPILPLLTYENLGTVIQQINTMPKPLAAYFFTENDNAAEYFIETLPFGGGCINDTISHVGNIHLPFGGVGPSGMNQYHGKASFDTFSHSKSMMKKSTSVSVPIGYPPYKGKLPLVKRIIR</sequence>
<evidence type="ECO:0000256" key="3">
    <source>
        <dbReference type="ARBA" id="ARBA00023027"/>
    </source>
</evidence>
<dbReference type="Gene3D" id="3.40.605.10">
    <property type="entry name" value="Aldehyde Dehydrogenase, Chain A, domain 1"/>
    <property type="match status" value="1"/>
</dbReference>
<dbReference type="EMBL" id="AFPZ01000020">
    <property type="protein sequence ID" value="EGQ27135.1"/>
    <property type="molecule type" value="Genomic_DNA"/>
</dbReference>
<dbReference type="InterPro" id="IPR012394">
    <property type="entry name" value="Aldehyde_DH_NAD(P)"/>
</dbReference>
<dbReference type="eggNOG" id="COG1012">
    <property type="taxonomic scope" value="Bacteria"/>
</dbReference>
<dbReference type="InterPro" id="IPR015590">
    <property type="entry name" value="Aldehyde_DH_dom"/>
</dbReference>
<dbReference type="PROSITE" id="PS00070">
    <property type="entry name" value="ALDEHYDE_DEHYDR_CYS"/>
    <property type="match status" value="1"/>
</dbReference>
<dbReference type="GO" id="GO:0004029">
    <property type="term" value="F:aldehyde dehydrogenase (NAD+) activity"/>
    <property type="evidence" value="ECO:0007669"/>
    <property type="project" value="TreeGrafter"/>
</dbReference>
<comment type="caution">
    <text evidence="9">The sequence shown here is derived from an EMBL/GenBank/DDBJ whole genome shotgun (WGS) entry which is preliminary data.</text>
</comment>
<proteinExistence type="inferred from homology"/>
<dbReference type="InterPro" id="IPR016162">
    <property type="entry name" value="Ald_DH_N"/>
</dbReference>
<accession>F9DPU2</accession>
<feature type="active site" evidence="5 6">
    <location>
        <position position="226"/>
    </location>
</feature>
<dbReference type="Gene3D" id="3.40.309.10">
    <property type="entry name" value="Aldehyde Dehydrogenase, Chain A, domain 2"/>
    <property type="match status" value="1"/>
</dbReference>
<evidence type="ECO:0000256" key="6">
    <source>
        <dbReference type="PROSITE-ProRule" id="PRU10007"/>
    </source>
</evidence>
<evidence type="ECO:0000313" key="10">
    <source>
        <dbReference type="Proteomes" id="UP000005316"/>
    </source>
</evidence>
<feature type="active site" evidence="5">
    <location>
        <position position="260"/>
    </location>
</feature>
<dbReference type="InterPro" id="IPR016163">
    <property type="entry name" value="Ald_DH_C"/>
</dbReference>
<organism evidence="9 10">
    <name type="scientific">Sporosarcina newyorkensis 2681</name>
    <dbReference type="NCBI Taxonomy" id="1027292"/>
    <lineage>
        <taxon>Bacteria</taxon>
        <taxon>Bacillati</taxon>
        <taxon>Bacillota</taxon>
        <taxon>Bacilli</taxon>
        <taxon>Bacillales</taxon>
        <taxon>Caryophanaceae</taxon>
        <taxon>Sporosarcina</taxon>
    </lineage>
</organism>
<evidence type="ECO:0000256" key="7">
    <source>
        <dbReference type="RuleBase" id="RU003345"/>
    </source>
</evidence>
<keyword evidence="2 4" id="KW-0560">Oxidoreductase</keyword>
<dbReference type="FunFam" id="3.40.605.10:FF:000004">
    <property type="entry name" value="Aldehyde dehydrogenase"/>
    <property type="match status" value="1"/>
</dbReference>
<dbReference type="GO" id="GO:0006081">
    <property type="term" value="P:aldehyde metabolic process"/>
    <property type="evidence" value="ECO:0007669"/>
    <property type="project" value="InterPro"/>
</dbReference>
<dbReference type="AlphaFoldDB" id="F9DPU2"/>
<evidence type="ECO:0000256" key="2">
    <source>
        <dbReference type="ARBA" id="ARBA00023002"/>
    </source>
</evidence>
<dbReference type="PROSITE" id="PS00687">
    <property type="entry name" value="ALDEHYDE_DEHYDR_GLU"/>
    <property type="match status" value="1"/>
</dbReference>
<reference evidence="9 10" key="1">
    <citation type="submission" date="2011-04" db="EMBL/GenBank/DDBJ databases">
        <authorList>
            <person name="Muzny D."/>
            <person name="Qin X."/>
            <person name="Deng J."/>
            <person name="Jiang H."/>
            <person name="Liu Y."/>
            <person name="Qu J."/>
            <person name="Song X.-Z."/>
            <person name="Zhang L."/>
            <person name="Thornton R."/>
            <person name="Coyle M."/>
            <person name="Francisco L."/>
            <person name="Jackson L."/>
            <person name="Javaid M."/>
            <person name="Korchina V."/>
            <person name="Kovar C."/>
            <person name="Mata R."/>
            <person name="Mathew T."/>
            <person name="Ngo R."/>
            <person name="Nguyen L."/>
            <person name="Nguyen N."/>
            <person name="Okwuonu G."/>
            <person name="Ongeri F."/>
            <person name="Pham C."/>
            <person name="Simmons D."/>
            <person name="Wilczek-Boney K."/>
            <person name="Hale W."/>
            <person name="Jakkamsetti A."/>
            <person name="Pham P."/>
            <person name="Ruth R."/>
            <person name="San Lucas F."/>
            <person name="Warren J."/>
            <person name="Zhang J."/>
            <person name="Zhao Z."/>
            <person name="Zhou C."/>
            <person name="Zhu D."/>
            <person name="Lee S."/>
            <person name="Bess C."/>
            <person name="Blankenburg K."/>
            <person name="Forbes L."/>
            <person name="Fu Q."/>
            <person name="Gubbala S."/>
            <person name="Hirani K."/>
            <person name="Jayaseelan J.C."/>
            <person name="Lara F."/>
            <person name="Munidasa M."/>
            <person name="Palculict T."/>
            <person name="Patil S."/>
            <person name="Pu L.-L."/>
            <person name="Saada N."/>
            <person name="Tang L."/>
            <person name="Weissenberger G."/>
            <person name="Zhu Y."/>
            <person name="Hemphill L."/>
            <person name="Shang Y."/>
            <person name="Youmans B."/>
            <person name="Ayvaz T."/>
            <person name="Ross M."/>
            <person name="Santibanez J."/>
            <person name="Aqrawi P."/>
            <person name="Gross S."/>
            <person name="Joshi V."/>
            <person name="Fowler G."/>
            <person name="Nazareth L."/>
            <person name="Reid J."/>
            <person name="Worley K."/>
            <person name="Petrosino J."/>
            <person name="Highlander S."/>
            <person name="Gibbs R."/>
        </authorList>
    </citation>
    <scope>NUCLEOTIDE SEQUENCE [LARGE SCALE GENOMIC DNA]</scope>
    <source>
        <strain evidence="9 10">2681</strain>
    </source>
</reference>
<dbReference type="PANTHER" id="PTHR43570">
    <property type="entry name" value="ALDEHYDE DEHYDROGENASE"/>
    <property type="match status" value="1"/>
</dbReference>
<dbReference type="Proteomes" id="UP000005316">
    <property type="component" value="Unassembled WGS sequence"/>
</dbReference>
<dbReference type="InterPro" id="IPR016160">
    <property type="entry name" value="Ald_DH_CS_CYS"/>
</dbReference>
<evidence type="ECO:0000256" key="5">
    <source>
        <dbReference type="PIRSR" id="PIRSR036492-1"/>
    </source>
</evidence>
<dbReference type="STRING" id="759851.SAMN04244570_1808"/>
<dbReference type="FunFam" id="3.40.309.10:FF:000003">
    <property type="entry name" value="Aldehyde dehydrogenase"/>
    <property type="match status" value="1"/>
</dbReference>
<evidence type="ECO:0000313" key="9">
    <source>
        <dbReference type="EMBL" id="EGQ27135.1"/>
    </source>
</evidence>
<evidence type="ECO:0000256" key="4">
    <source>
        <dbReference type="PIRNR" id="PIRNR036492"/>
    </source>
</evidence>